<protein>
    <recommendedName>
        <fullName evidence="3">DUF1570 domain-containing protein</fullName>
    </recommendedName>
</protein>
<gene>
    <name evidence="1" type="ORF">Mal64_31090</name>
</gene>
<organism evidence="1 2">
    <name type="scientific">Pseudobythopirellula maris</name>
    <dbReference type="NCBI Taxonomy" id="2527991"/>
    <lineage>
        <taxon>Bacteria</taxon>
        <taxon>Pseudomonadati</taxon>
        <taxon>Planctomycetota</taxon>
        <taxon>Planctomycetia</taxon>
        <taxon>Pirellulales</taxon>
        <taxon>Lacipirellulaceae</taxon>
        <taxon>Pseudobythopirellula</taxon>
    </lineage>
</organism>
<dbReference type="AlphaFoldDB" id="A0A5C5ZKJ8"/>
<comment type="caution">
    <text evidence="1">The sequence shown here is derived from an EMBL/GenBank/DDBJ whole genome shotgun (WGS) entry which is preliminary data.</text>
</comment>
<name>A0A5C5ZKJ8_9BACT</name>
<keyword evidence="2" id="KW-1185">Reference proteome</keyword>
<sequence>MGAIGLRRELTEHLSRRRFLAAGAAVAAGSLCGVAGAYEPPAWVDQRAVGPFLCRSEFPLQGVAAALDDLAGLEKELRRVFALRPCKGPIEVLLFRNAAQHRGYLERRYPTAPYRRGLYVNQGGRSVVFVYRQPEFEIDLRHECTHALLHADLPMVPLWLDEGIAEYFEAPPEERAFHHPHLVPVRWGVRLRRFKTVSELESKHSVAELSSSDYRYAWAWTHFMLHGPEPASRVLWDYLSAVRKMASPGKISERLAEAMPDVERQFIDHFKGWNARVASAG</sequence>
<reference evidence="1 2" key="1">
    <citation type="submission" date="2019-02" db="EMBL/GenBank/DDBJ databases">
        <title>Deep-cultivation of Planctomycetes and their phenomic and genomic characterization uncovers novel biology.</title>
        <authorList>
            <person name="Wiegand S."/>
            <person name="Jogler M."/>
            <person name="Boedeker C."/>
            <person name="Pinto D."/>
            <person name="Vollmers J."/>
            <person name="Rivas-Marin E."/>
            <person name="Kohn T."/>
            <person name="Peeters S.H."/>
            <person name="Heuer A."/>
            <person name="Rast P."/>
            <person name="Oberbeckmann S."/>
            <person name="Bunk B."/>
            <person name="Jeske O."/>
            <person name="Meyerdierks A."/>
            <person name="Storesund J.E."/>
            <person name="Kallscheuer N."/>
            <person name="Luecker S."/>
            <person name="Lage O.M."/>
            <person name="Pohl T."/>
            <person name="Merkel B.J."/>
            <person name="Hornburger P."/>
            <person name="Mueller R.-W."/>
            <person name="Bruemmer F."/>
            <person name="Labrenz M."/>
            <person name="Spormann A.M."/>
            <person name="Op Den Camp H."/>
            <person name="Overmann J."/>
            <person name="Amann R."/>
            <person name="Jetten M.S.M."/>
            <person name="Mascher T."/>
            <person name="Medema M.H."/>
            <person name="Devos D.P."/>
            <person name="Kaster A.-K."/>
            <person name="Ovreas L."/>
            <person name="Rohde M."/>
            <person name="Galperin M.Y."/>
            <person name="Jogler C."/>
        </authorList>
    </citation>
    <scope>NUCLEOTIDE SEQUENCE [LARGE SCALE GENOMIC DNA]</scope>
    <source>
        <strain evidence="1 2">Mal64</strain>
    </source>
</reference>
<dbReference type="EMBL" id="SJPQ01000003">
    <property type="protein sequence ID" value="TWT87567.1"/>
    <property type="molecule type" value="Genomic_DNA"/>
</dbReference>
<proteinExistence type="predicted"/>
<dbReference type="InterPro" id="IPR006311">
    <property type="entry name" value="TAT_signal"/>
</dbReference>
<evidence type="ECO:0008006" key="3">
    <source>
        <dbReference type="Google" id="ProtNLM"/>
    </source>
</evidence>
<evidence type="ECO:0000313" key="1">
    <source>
        <dbReference type="EMBL" id="TWT87567.1"/>
    </source>
</evidence>
<dbReference type="Proteomes" id="UP000315440">
    <property type="component" value="Unassembled WGS sequence"/>
</dbReference>
<accession>A0A5C5ZKJ8</accession>
<evidence type="ECO:0000313" key="2">
    <source>
        <dbReference type="Proteomes" id="UP000315440"/>
    </source>
</evidence>
<dbReference type="PROSITE" id="PS51318">
    <property type="entry name" value="TAT"/>
    <property type="match status" value="1"/>
</dbReference>